<dbReference type="Gene3D" id="1.20.1540.10">
    <property type="entry name" value="Rhomboid-like"/>
    <property type="match status" value="1"/>
</dbReference>
<reference evidence="9" key="1">
    <citation type="journal article" date="2019" name="Int. J. Syst. Evol. Microbiol.">
        <title>The Global Catalogue of Microorganisms (GCM) 10K type strain sequencing project: providing services to taxonomists for standard genome sequencing and annotation.</title>
        <authorList>
            <consortium name="The Broad Institute Genomics Platform"/>
            <consortium name="The Broad Institute Genome Sequencing Center for Infectious Disease"/>
            <person name="Wu L."/>
            <person name="Ma J."/>
        </authorList>
    </citation>
    <scope>NUCLEOTIDE SEQUENCE [LARGE SCALE GENOMIC DNA]</scope>
    <source>
        <strain evidence="9">NBRC 108894</strain>
    </source>
</reference>
<dbReference type="InterPro" id="IPR035952">
    <property type="entry name" value="Rhomboid-like_sf"/>
</dbReference>
<evidence type="ECO:0000256" key="2">
    <source>
        <dbReference type="ARBA" id="ARBA00022692"/>
    </source>
</evidence>
<keyword evidence="4 6" id="KW-0472">Membrane</keyword>
<accession>A0ABQ6K3F2</accession>
<dbReference type="SUPFAM" id="SSF144091">
    <property type="entry name" value="Rhomboid-like"/>
    <property type="match status" value="1"/>
</dbReference>
<dbReference type="Proteomes" id="UP001157034">
    <property type="component" value="Unassembled WGS sequence"/>
</dbReference>
<proteinExistence type="predicted"/>
<feature type="compositionally biased region" description="Polar residues" evidence="5">
    <location>
        <begin position="229"/>
        <end position="240"/>
    </location>
</feature>
<feature type="domain" description="Peptidase S54 rhomboid" evidence="7">
    <location>
        <begin position="49"/>
        <end position="107"/>
    </location>
</feature>
<keyword evidence="9" id="KW-1185">Reference proteome</keyword>
<dbReference type="EMBL" id="BSVB01000001">
    <property type="protein sequence ID" value="GMA93610.1"/>
    <property type="molecule type" value="Genomic_DNA"/>
</dbReference>
<feature type="transmembrane region" description="Helical" evidence="6">
    <location>
        <begin position="49"/>
        <end position="79"/>
    </location>
</feature>
<protein>
    <recommendedName>
        <fullName evidence="7">Peptidase S54 rhomboid domain-containing protein</fullName>
    </recommendedName>
</protein>
<evidence type="ECO:0000256" key="5">
    <source>
        <dbReference type="SAM" id="MobiDB-lite"/>
    </source>
</evidence>
<dbReference type="InterPro" id="IPR022764">
    <property type="entry name" value="Peptidase_S54_rhomboid_dom"/>
</dbReference>
<gene>
    <name evidence="8" type="ORF">GCM10025881_04340</name>
</gene>
<dbReference type="Pfam" id="PF01694">
    <property type="entry name" value="Rhomboid"/>
    <property type="match status" value="1"/>
</dbReference>
<feature type="compositionally biased region" description="Low complexity" evidence="5">
    <location>
        <begin position="200"/>
        <end position="225"/>
    </location>
</feature>
<name>A0ABQ6K3F2_9MICO</name>
<comment type="subcellular location">
    <subcellularLocation>
        <location evidence="1">Membrane</location>
        <topology evidence="1">Multi-pass membrane protein</topology>
    </subcellularLocation>
</comment>
<sequence>MLHRIRRHPATLLVVVALLAVWVIAIPTGPRGPFSPPAAGLNPDALEDHHWWTILTSMLVAGGVAQFAISMVAAIVGVGLAERWMGSWRTLVAFVATGVVAGALGLGLELLGAAVHEFWSSSVRGLLTVDPLTPILGTLAWASAWAAPSSVGAPAPSSWASRRPCCCTPASRPTSTCSSPSVWGSDPALCCAGIDGRAGRPPGTRRAACSPSSPCCSRSVPSSRPSRSDATVCSRRSASP</sequence>
<evidence type="ECO:0000256" key="6">
    <source>
        <dbReference type="SAM" id="Phobius"/>
    </source>
</evidence>
<feature type="transmembrane region" description="Helical" evidence="6">
    <location>
        <begin position="91"/>
        <end position="115"/>
    </location>
</feature>
<evidence type="ECO:0000256" key="3">
    <source>
        <dbReference type="ARBA" id="ARBA00022989"/>
    </source>
</evidence>
<keyword evidence="2 6" id="KW-0812">Transmembrane</keyword>
<feature type="region of interest" description="Disordered" evidence="5">
    <location>
        <begin position="200"/>
        <end position="240"/>
    </location>
</feature>
<evidence type="ECO:0000256" key="1">
    <source>
        <dbReference type="ARBA" id="ARBA00004141"/>
    </source>
</evidence>
<evidence type="ECO:0000259" key="7">
    <source>
        <dbReference type="Pfam" id="PF01694"/>
    </source>
</evidence>
<evidence type="ECO:0000313" key="9">
    <source>
        <dbReference type="Proteomes" id="UP001157034"/>
    </source>
</evidence>
<organism evidence="8 9">
    <name type="scientific">Pseudolysinimonas kribbensis</name>
    <dbReference type="NCBI Taxonomy" id="433641"/>
    <lineage>
        <taxon>Bacteria</taxon>
        <taxon>Bacillati</taxon>
        <taxon>Actinomycetota</taxon>
        <taxon>Actinomycetes</taxon>
        <taxon>Micrococcales</taxon>
        <taxon>Microbacteriaceae</taxon>
        <taxon>Pseudolysinimonas</taxon>
    </lineage>
</organism>
<keyword evidence="3 6" id="KW-1133">Transmembrane helix</keyword>
<evidence type="ECO:0000256" key="4">
    <source>
        <dbReference type="ARBA" id="ARBA00023136"/>
    </source>
</evidence>
<evidence type="ECO:0000313" key="8">
    <source>
        <dbReference type="EMBL" id="GMA93610.1"/>
    </source>
</evidence>
<comment type="caution">
    <text evidence="8">The sequence shown here is derived from an EMBL/GenBank/DDBJ whole genome shotgun (WGS) entry which is preliminary data.</text>
</comment>